<dbReference type="AlphaFoldDB" id="A0A8S4RMA8"/>
<gene>
    <name evidence="1" type="primary">jg6811</name>
    <name evidence="1" type="ORF">PAEG_LOCUS15619</name>
</gene>
<evidence type="ECO:0000313" key="2">
    <source>
        <dbReference type="Proteomes" id="UP000838756"/>
    </source>
</evidence>
<comment type="caution">
    <text evidence="1">The sequence shown here is derived from an EMBL/GenBank/DDBJ whole genome shotgun (WGS) entry which is preliminary data.</text>
</comment>
<name>A0A8S4RMA8_9NEOP</name>
<sequence length="336" mass="39390">MDCINGSLDDQEEEFTSREYANMILYYGEADCNAELALEIYKERRPKARHPKNPKVILDAYNRLRKNLRLVPSTNEIGSEDSDSETAPIATLKSSVAPEPIAKKIKLGNQNQKLGDRLKFCEWLIKKQKRKGGFTQHVLWTDTAVLNPRGMSNRHKFYPAHFDSYPVEKWSIRIWAAILNKKIYGPYIIPKDLTIDKYCEFIRETLPSIKEDLPLNIYNELWFAHDSAKWHKSVLVSREIEKLFSDQWIGPCGVIIFPNESPELMPTQFIWDYVYERVYEDLCVCEEEMQEKIVDAFRSLNKTCEEDPELLVHVFEDCVSKAWSYVKERRRFSDSD</sequence>
<organism evidence="1 2">
    <name type="scientific">Pararge aegeria aegeria</name>
    <dbReference type="NCBI Taxonomy" id="348720"/>
    <lineage>
        <taxon>Eukaryota</taxon>
        <taxon>Metazoa</taxon>
        <taxon>Ecdysozoa</taxon>
        <taxon>Arthropoda</taxon>
        <taxon>Hexapoda</taxon>
        <taxon>Insecta</taxon>
        <taxon>Pterygota</taxon>
        <taxon>Neoptera</taxon>
        <taxon>Endopterygota</taxon>
        <taxon>Lepidoptera</taxon>
        <taxon>Glossata</taxon>
        <taxon>Ditrysia</taxon>
        <taxon>Papilionoidea</taxon>
        <taxon>Nymphalidae</taxon>
        <taxon>Satyrinae</taxon>
        <taxon>Satyrini</taxon>
        <taxon>Parargina</taxon>
        <taxon>Pararge</taxon>
    </lineage>
</organism>
<proteinExistence type="predicted"/>
<evidence type="ECO:0000313" key="1">
    <source>
        <dbReference type="EMBL" id="CAH2238554.1"/>
    </source>
</evidence>
<protein>
    <submittedName>
        <fullName evidence="1">Jg6811 protein</fullName>
    </submittedName>
</protein>
<keyword evidence="2" id="KW-1185">Reference proteome</keyword>
<dbReference type="PANTHER" id="PTHR47326:SF1">
    <property type="entry name" value="HTH PSQ-TYPE DOMAIN-CONTAINING PROTEIN"/>
    <property type="match status" value="1"/>
</dbReference>
<dbReference type="Gene3D" id="3.30.420.10">
    <property type="entry name" value="Ribonuclease H-like superfamily/Ribonuclease H"/>
    <property type="match status" value="1"/>
</dbReference>
<dbReference type="GO" id="GO:0003676">
    <property type="term" value="F:nucleic acid binding"/>
    <property type="evidence" value="ECO:0007669"/>
    <property type="project" value="InterPro"/>
</dbReference>
<dbReference type="PANTHER" id="PTHR47326">
    <property type="entry name" value="TRANSPOSABLE ELEMENT TC3 TRANSPOSASE-LIKE PROTEIN"/>
    <property type="match status" value="1"/>
</dbReference>
<dbReference type="EMBL" id="CAKXAJ010025360">
    <property type="protein sequence ID" value="CAH2238554.1"/>
    <property type="molecule type" value="Genomic_DNA"/>
</dbReference>
<dbReference type="Proteomes" id="UP000838756">
    <property type="component" value="Unassembled WGS sequence"/>
</dbReference>
<dbReference type="OrthoDB" id="7902892at2759"/>
<dbReference type="InterPro" id="IPR036397">
    <property type="entry name" value="RNaseH_sf"/>
</dbReference>
<reference evidence="1" key="1">
    <citation type="submission" date="2022-03" db="EMBL/GenBank/DDBJ databases">
        <authorList>
            <person name="Lindestad O."/>
        </authorList>
    </citation>
    <scope>NUCLEOTIDE SEQUENCE</scope>
</reference>
<accession>A0A8S4RMA8</accession>